<keyword evidence="2" id="KW-0175">Coiled coil</keyword>
<dbReference type="Proteomes" id="UP000657918">
    <property type="component" value="Unassembled WGS sequence"/>
</dbReference>
<evidence type="ECO:0000259" key="4">
    <source>
        <dbReference type="PROSITE" id="PS50157"/>
    </source>
</evidence>
<dbReference type="PROSITE" id="PS50157">
    <property type="entry name" value="ZINC_FINGER_C2H2_2"/>
    <property type="match status" value="1"/>
</dbReference>
<accession>A0A835MPV3</accession>
<keyword evidence="1" id="KW-0863">Zinc-finger</keyword>
<gene>
    <name evidence="5" type="ORF">SADUNF_Sadunf12G0112400</name>
</gene>
<feature type="compositionally biased region" description="Polar residues" evidence="3">
    <location>
        <begin position="683"/>
        <end position="701"/>
    </location>
</feature>
<dbReference type="GO" id="GO:0008270">
    <property type="term" value="F:zinc ion binding"/>
    <property type="evidence" value="ECO:0007669"/>
    <property type="project" value="UniProtKB-KW"/>
</dbReference>
<evidence type="ECO:0000313" key="5">
    <source>
        <dbReference type="EMBL" id="KAF9672034.1"/>
    </source>
</evidence>
<keyword evidence="1" id="KW-0479">Metal-binding</keyword>
<keyword evidence="6" id="KW-1185">Reference proteome</keyword>
<protein>
    <recommendedName>
        <fullName evidence="4">C2H2-type domain-containing protein</fullName>
    </recommendedName>
</protein>
<evidence type="ECO:0000313" key="6">
    <source>
        <dbReference type="Proteomes" id="UP000657918"/>
    </source>
</evidence>
<dbReference type="PROSITE" id="PS00028">
    <property type="entry name" value="ZINC_FINGER_C2H2_1"/>
    <property type="match status" value="1"/>
</dbReference>
<feature type="region of interest" description="Disordered" evidence="3">
    <location>
        <begin position="683"/>
        <end position="709"/>
    </location>
</feature>
<comment type="caution">
    <text evidence="5">The sequence shown here is derived from an EMBL/GenBank/DDBJ whole genome shotgun (WGS) entry which is preliminary data.</text>
</comment>
<feature type="coiled-coil region" evidence="2">
    <location>
        <begin position="311"/>
        <end position="345"/>
    </location>
</feature>
<dbReference type="OrthoDB" id="191139at2759"/>
<dbReference type="PANTHER" id="PTHR36055:SF1">
    <property type="entry name" value="C2H2-LIKE ZINC FINGER PROTEIN"/>
    <property type="match status" value="1"/>
</dbReference>
<dbReference type="EMBL" id="JADGMS010000012">
    <property type="protein sequence ID" value="KAF9672034.1"/>
    <property type="molecule type" value="Genomic_DNA"/>
</dbReference>
<evidence type="ECO:0000256" key="2">
    <source>
        <dbReference type="SAM" id="Coils"/>
    </source>
</evidence>
<keyword evidence="1" id="KW-0862">Zinc</keyword>
<proteinExistence type="predicted"/>
<feature type="domain" description="C2H2-type" evidence="4">
    <location>
        <begin position="76"/>
        <end position="103"/>
    </location>
</feature>
<reference evidence="5 6" key="1">
    <citation type="submission" date="2020-10" db="EMBL/GenBank/DDBJ databases">
        <title>Plant Genome Project.</title>
        <authorList>
            <person name="Zhang R.-G."/>
        </authorList>
    </citation>
    <scope>NUCLEOTIDE SEQUENCE [LARGE SCALE GENOMIC DNA]</scope>
    <source>
        <strain evidence="5">FAFU-HL-1</strain>
        <tissue evidence="5">Leaf</tissue>
    </source>
</reference>
<name>A0A835MPV3_9ROSI</name>
<organism evidence="5 6">
    <name type="scientific">Salix dunnii</name>
    <dbReference type="NCBI Taxonomy" id="1413687"/>
    <lineage>
        <taxon>Eukaryota</taxon>
        <taxon>Viridiplantae</taxon>
        <taxon>Streptophyta</taxon>
        <taxon>Embryophyta</taxon>
        <taxon>Tracheophyta</taxon>
        <taxon>Spermatophyta</taxon>
        <taxon>Magnoliopsida</taxon>
        <taxon>eudicotyledons</taxon>
        <taxon>Gunneridae</taxon>
        <taxon>Pentapetalae</taxon>
        <taxon>rosids</taxon>
        <taxon>fabids</taxon>
        <taxon>Malpighiales</taxon>
        <taxon>Salicaceae</taxon>
        <taxon>Saliceae</taxon>
        <taxon>Salix</taxon>
    </lineage>
</organism>
<dbReference type="PANTHER" id="PTHR36055">
    <property type="entry name" value="C2H2-LIKE ZINC FINGER PROTEIN"/>
    <property type="match status" value="1"/>
</dbReference>
<feature type="region of interest" description="Disordered" evidence="3">
    <location>
        <begin position="438"/>
        <end position="486"/>
    </location>
</feature>
<evidence type="ECO:0000256" key="1">
    <source>
        <dbReference type="PROSITE-ProRule" id="PRU00042"/>
    </source>
</evidence>
<dbReference type="AlphaFoldDB" id="A0A835MPV3"/>
<sequence>MPVVKPVNSITDVMRPDEGNDSSLDTFIKDAIGKQPPLSFSRPNDNPVQWIQLLHALDQPDYPGWPLLTPLKVQMQKCSKCSREFCSSINYRRHLRVHHRLKRLDKDSAKNRDLLGAFWDKLSEDEAKEILSFKDVTFEVYPIDFVELLEVPGSSIIRSLTTVIRKPGISSLTQSCWRAGSTLLDLVQGRPSRFPLSSGQLFSILDDASEKTFLCGTAVLIQKYIFDGGAGKIGLETKNIVACTSFVVEQKLVSFFPFFSFFWGQNLLIYFALAFVILCIQVNAWLAEQDAEALRCQNLLVEEEEAAQRRQVELLERKRQKKLRLKEQKEKEQRLDDKVDDKECIEDTIEAVPQAEQSCLLAISDSDTLGSETLPDDVPSSLEPLQLPRTDEDFDLDNHLGCGGGRSMLQGKSHRHIVVAQWHAPLKSQWNHLSYGFHANQNSHAPKPGTKQKHGNQRDFNFKPGPVMNGNRKWSRKPKPEYNGGSLKDRVQKEVITVLDHDKKGEVLIGSISVTLGDCSYDGGNNSDGARDDCLVEHEILKKKNVQEKHDRPDLVQCGSSRSTVKLWRPVSRNGTKGLMIIENASRECQLDSIDGKGEDQIVNDSTLRSCAMDNTFGGMENDSLPGELLPGVLQLTSHEARAFLAERWKEAIAAEHVKLALSPGYQIATNYSSDISKHNDISSAENQSVDVKAQESSTSGADRAKYKTKPDNGVKLKYIPKQRTII</sequence>
<evidence type="ECO:0000256" key="3">
    <source>
        <dbReference type="SAM" id="MobiDB-lite"/>
    </source>
</evidence>
<dbReference type="InterPro" id="IPR013087">
    <property type="entry name" value="Znf_C2H2_type"/>
</dbReference>